<dbReference type="PATRIC" id="fig|33050.5.peg.3214"/>
<dbReference type="EMBL" id="CP012700">
    <property type="protein sequence ID" value="ALH81707.1"/>
    <property type="molecule type" value="Genomic_DNA"/>
</dbReference>
<evidence type="ECO:0000313" key="2">
    <source>
        <dbReference type="EMBL" id="ALH81707.1"/>
    </source>
</evidence>
<sequence length="169" mass="17862">MRALMSALLAVAVISTAAAQDALPPVTAPNDATPSIADTDVRQFAAIAGRKVVGHPVGGPVATADKVLLLVRDDKGFPDIAGSFGLPSRQSLPAPPKGTLAIIRLHQRSTTIVPGPTDDDLAFVGANRIPLFVIGEWARPAPMWEVAWVDDTVRFRTIGEVGEIGPWRE</sequence>
<accession>A0A0N7GSU7</accession>
<protein>
    <submittedName>
        <fullName evidence="2">Uncharacterized protein</fullName>
    </submittedName>
</protein>
<gene>
    <name evidence="2" type="ORF">AN936_15500</name>
</gene>
<feature type="signal peptide" evidence="1">
    <location>
        <begin position="1"/>
        <end position="19"/>
    </location>
</feature>
<reference evidence="2 3" key="1">
    <citation type="journal article" date="2015" name="Genome Announc.">
        <title>Complete Genome Sequence of Polypropylene Glycol- and Polyethylene Glycol-Degrading Sphingopyxis macrogoltabida Strain EY-1.</title>
        <authorList>
            <person name="Ohtsubo Y."/>
            <person name="Nagata Y."/>
            <person name="Numata M."/>
            <person name="Tsuchikane K."/>
            <person name="Hosoyama A."/>
            <person name="Yamazoe A."/>
            <person name="Tsuda M."/>
            <person name="Fujita N."/>
            <person name="Kawai F."/>
        </authorList>
    </citation>
    <scope>NUCLEOTIDE SEQUENCE [LARGE SCALE GENOMIC DNA]</scope>
    <source>
        <strain evidence="2 3">EY-1</strain>
    </source>
</reference>
<dbReference type="AlphaFoldDB" id="A0A0N7GSU7"/>
<feature type="chain" id="PRO_5006012220" evidence="1">
    <location>
        <begin position="20"/>
        <end position="169"/>
    </location>
</feature>
<evidence type="ECO:0000313" key="3">
    <source>
        <dbReference type="Proteomes" id="UP000058074"/>
    </source>
</evidence>
<name>A0A0N7GSU7_SPHMC</name>
<evidence type="ECO:0000256" key="1">
    <source>
        <dbReference type="SAM" id="SignalP"/>
    </source>
</evidence>
<keyword evidence="1" id="KW-0732">Signal</keyword>
<dbReference type="Proteomes" id="UP000058074">
    <property type="component" value="Chromosome"/>
</dbReference>
<organism evidence="2 3">
    <name type="scientific">Sphingopyxis macrogoltabida</name>
    <name type="common">Sphingomonas macrogoltabidus</name>
    <dbReference type="NCBI Taxonomy" id="33050"/>
    <lineage>
        <taxon>Bacteria</taxon>
        <taxon>Pseudomonadati</taxon>
        <taxon>Pseudomonadota</taxon>
        <taxon>Alphaproteobacteria</taxon>
        <taxon>Sphingomonadales</taxon>
        <taxon>Sphingomonadaceae</taxon>
        <taxon>Sphingopyxis</taxon>
    </lineage>
</organism>
<dbReference type="KEGG" id="smag:AN936_15500"/>
<proteinExistence type="predicted"/>